<organism evidence="4 5">
    <name type="scientific">Devosia nanyangense</name>
    <dbReference type="NCBI Taxonomy" id="1228055"/>
    <lineage>
        <taxon>Bacteria</taxon>
        <taxon>Pseudomonadati</taxon>
        <taxon>Pseudomonadota</taxon>
        <taxon>Alphaproteobacteria</taxon>
        <taxon>Hyphomicrobiales</taxon>
        <taxon>Devosiaceae</taxon>
        <taxon>Devosia</taxon>
    </lineage>
</organism>
<dbReference type="InterPro" id="IPR002139">
    <property type="entry name" value="Ribo/fructo_kinase"/>
</dbReference>
<keyword evidence="1" id="KW-0808">Transferase</keyword>
<evidence type="ECO:0000256" key="1">
    <source>
        <dbReference type="ARBA" id="ARBA00022679"/>
    </source>
</evidence>
<dbReference type="Gene3D" id="3.40.1190.20">
    <property type="match status" value="1"/>
</dbReference>
<keyword evidence="2 4" id="KW-0418">Kinase</keyword>
<dbReference type="GO" id="GO:0006796">
    <property type="term" value="P:phosphate-containing compound metabolic process"/>
    <property type="evidence" value="ECO:0007669"/>
    <property type="project" value="UniProtKB-ARBA"/>
</dbReference>
<protein>
    <submittedName>
        <fullName evidence="4">Carbohydrate kinase family protein</fullName>
    </submittedName>
</protein>
<dbReference type="Pfam" id="PF00294">
    <property type="entry name" value="PfkB"/>
    <property type="match status" value="1"/>
</dbReference>
<proteinExistence type="predicted"/>
<dbReference type="AlphaFoldDB" id="A0A933L7P5"/>
<feature type="domain" description="Carbohydrate kinase PfkB" evidence="3">
    <location>
        <begin position="196"/>
        <end position="273"/>
    </location>
</feature>
<dbReference type="InterPro" id="IPR011611">
    <property type="entry name" value="PfkB_dom"/>
</dbReference>
<dbReference type="EMBL" id="JACRAF010000063">
    <property type="protein sequence ID" value="MBI4923860.1"/>
    <property type="molecule type" value="Genomic_DNA"/>
</dbReference>
<evidence type="ECO:0000259" key="3">
    <source>
        <dbReference type="Pfam" id="PF00294"/>
    </source>
</evidence>
<dbReference type="PANTHER" id="PTHR10584:SF167">
    <property type="entry name" value="PFKB DOMAIN PROTEIN"/>
    <property type="match status" value="1"/>
</dbReference>
<sequence length="290" mass="30618">MHETIVLGGASWNTMIYLDRFPEPKPATIAHARSNIAAGSTGIGKALALRALGHDTLLHATIGDDEAGGAVRAFCTLRGLETHFDIDPGGTARHVNLMNPAGERISIFLANGSDKPPIGVADLAPEIATARTIFLNITQSSIPLLPVVRAAGGEVWVDLHDFDGANPYHRQFIDEADVLQLSDEALPDPRPLMAELARKARLVICTRGSQGALALDATGAWHEVSAVPAKLIDSNGAGDTFFVAVWHALRQGRTMGEALRFAAAAAALAVESFELVPQTLSEAAVVARMG</sequence>
<evidence type="ECO:0000313" key="4">
    <source>
        <dbReference type="EMBL" id="MBI4923860.1"/>
    </source>
</evidence>
<name>A0A933L7P5_9HYPH</name>
<reference evidence="4" key="1">
    <citation type="submission" date="2020-07" db="EMBL/GenBank/DDBJ databases">
        <title>Huge and variable diversity of episymbiotic CPR bacteria and DPANN archaea in groundwater ecosystems.</title>
        <authorList>
            <person name="He C.Y."/>
            <person name="Keren R."/>
            <person name="Whittaker M."/>
            <person name="Farag I.F."/>
            <person name="Doudna J."/>
            <person name="Cate J.H.D."/>
            <person name="Banfield J.F."/>
        </authorList>
    </citation>
    <scope>NUCLEOTIDE SEQUENCE</scope>
    <source>
        <strain evidence="4">NC_groundwater_1586_Pr3_B-0.1um_66_15</strain>
    </source>
</reference>
<dbReference type="GO" id="GO:0016301">
    <property type="term" value="F:kinase activity"/>
    <property type="evidence" value="ECO:0007669"/>
    <property type="project" value="UniProtKB-KW"/>
</dbReference>
<evidence type="ECO:0000256" key="2">
    <source>
        <dbReference type="ARBA" id="ARBA00022777"/>
    </source>
</evidence>
<dbReference type="PANTHER" id="PTHR10584">
    <property type="entry name" value="SUGAR KINASE"/>
    <property type="match status" value="1"/>
</dbReference>
<evidence type="ECO:0000313" key="5">
    <source>
        <dbReference type="Proteomes" id="UP000782610"/>
    </source>
</evidence>
<gene>
    <name evidence="4" type="ORF">HY834_19160</name>
</gene>
<dbReference type="SUPFAM" id="SSF53613">
    <property type="entry name" value="Ribokinase-like"/>
    <property type="match status" value="1"/>
</dbReference>
<dbReference type="InterPro" id="IPR029056">
    <property type="entry name" value="Ribokinase-like"/>
</dbReference>
<comment type="caution">
    <text evidence="4">The sequence shown here is derived from an EMBL/GenBank/DDBJ whole genome shotgun (WGS) entry which is preliminary data.</text>
</comment>
<dbReference type="Proteomes" id="UP000782610">
    <property type="component" value="Unassembled WGS sequence"/>
</dbReference>
<accession>A0A933L7P5</accession>
<dbReference type="PRINTS" id="PR00990">
    <property type="entry name" value="RIBOKINASE"/>
</dbReference>